<organism evidence="1 2">
    <name type="scientific">Stephania cephalantha</name>
    <dbReference type="NCBI Taxonomy" id="152367"/>
    <lineage>
        <taxon>Eukaryota</taxon>
        <taxon>Viridiplantae</taxon>
        <taxon>Streptophyta</taxon>
        <taxon>Embryophyta</taxon>
        <taxon>Tracheophyta</taxon>
        <taxon>Spermatophyta</taxon>
        <taxon>Magnoliopsida</taxon>
        <taxon>Ranunculales</taxon>
        <taxon>Menispermaceae</taxon>
        <taxon>Menispermoideae</taxon>
        <taxon>Cissampelideae</taxon>
        <taxon>Stephania</taxon>
    </lineage>
</organism>
<protein>
    <submittedName>
        <fullName evidence="1">Uncharacterized protein</fullName>
    </submittedName>
</protein>
<dbReference type="Proteomes" id="UP001419268">
    <property type="component" value="Unassembled WGS sequence"/>
</dbReference>
<dbReference type="EMBL" id="JBBNAG010000006">
    <property type="protein sequence ID" value="KAK9125551.1"/>
    <property type="molecule type" value="Genomic_DNA"/>
</dbReference>
<keyword evidence="2" id="KW-1185">Reference proteome</keyword>
<sequence length="153" mass="17622">MPRLFSASKAAQSLVFESNGFRQLRHVKVGCLSSIAGLNATSSLDDLIYKEKCLWVPLRRFDNAVQSRRFRGFGNGGTVGDDLHNNFEERRVIGYVTFVPFCRYDEMISFLFWFPMWYLAPTALSNPTFGHCQTHILIFSIRRLEFETLLKGN</sequence>
<comment type="caution">
    <text evidence="1">The sequence shown here is derived from an EMBL/GenBank/DDBJ whole genome shotgun (WGS) entry which is preliminary data.</text>
</comment>
<gene>
    <name evidence="1" type="ORF">Scep_014397</name>
</gene>
<accession>A0AAP0J3R7</accession>
<proteinExistence type="predicted"/>
<name>A0AAP0J3R7_9MAGN</name>
<dbReference type="AlphaFoldDB" id="A0AAP0J3R7"/>
<evidence type="ECO:0000313" key="1">
    <source>
        <dbReference type="EMBL" id="KAK9125551.1"/>
    </source>
</evidence>
<reference evidence="1 2" key="1">
    <citation type="submission" date="2024-01" db="EMBL/GenBank/DDBJ databases">
        <title>Genome assemblies of Stephania.</title>
        <authorList>
            <person name="Yang L."/>
        </authorList>
    </citation>
    <scope>NUCLEOTIDE SEQUENCE [LARGE SCALE GENOMIC DNA]</scope>
    <source>
        <strain evidence="1">JXDWG</strain>
        <tissue evidence="1">Leaf</tissue>
    </source>
</reference>
<evidence type="ECO:0000313" key="2">
    <source>
        <dbReference type="Proteomes" id="UP001419268"/>
    </source>
</evidence>